<dbReference type="FunFam" id="3.30.1490.10:FF:000001">
    <property type="entry name" value="30S ribosomal protein S8"/>
    <property type="match status" value="1"/>
</dbReference>
<keyword evidence="4 8" id="KW-0689">Ribosomal protein</keyword>
<dbReference type="InterPro" id="IPR000630">
    <property type="entry name" value="Ribosomal_uS8"/>
</dbReference>
<gene>
    <name evidence="8" type="primary">rpsH</name>
    <name evidence="9" type="ORF">BROFUL_01909</name>
</gene>
<organism evidence="9 10">
    <name type="scientific">Candidatus Brocadia fulgida</name>
    <dbReference type="NCBI Taxonomy" id="380242"/>
    <lineage>
        <taxon>Bacteria</taxon>
        <taxon>Pseudomonadati</taxon>
        <taxon>Planctomycetota</taxon>
        <taxon>Candidatus Brocadiia</taxon>
        <taxon>Candidatus Brocadiales</taxon>
        <taxon>Candidatus Brocadiaceae</taxon>
        <taxon>Candidatus Brocadia</taxon>
    </lineage>
</organism>
<reference evidence="9 10" key="1">
    <citation type="journal article" date="2013" name="BMC Microbiol.">
        <title>Identification of the type II cytochrome c maturation pathway in anammox bacteria by comparative genomics.</title>
        <authorList>
            <person name="Ferousi C."/>
            <person name="Speth D.R."/>
            <person name="Reimann J."/>
            <person name="Op den Camp H.J."/>
            <person name="Allen J.W."/>
            <person name="Keltjens J.T."/>
            <person name="Jetten M.S."/>
        </authorList>
    </citation>
    <scope>NUCLEOTIDE SEQUENCE [LARGE SCALE GENOMIC DNA]</scope>
    <source>
        <strain evidence="9">RU1</strain>
    </source>
</reference>
<evidence type="ECO:0000256" key="7">
    <source>
        <dbReference type="ARBA" id="ARBA00046740"/>
    </source>
</evidence>
<dbReference type="Gene3D" id="3.30.1370.30">
    <property type="match status" value="1"/>
</dbReference>
<dbReference type="GO" id="GO:0005737">
    <property type="term" value="C:cytoplasm"/>
    <property type="evidence" value="ECO:0007669"/>
    <property type="project" value="UniProtKB-ARBA"/>
</dbReference>
<evidence type="ECO:0000256" key="6">
    <source>
        <dbReference type="ARBA" id="ARBA00035258"/>
    </source>
</evidence>
<dbReference type="AlphaFoldDB" id="A0A0M2UU73"/>
<dbReference type="HAMAP" id="MF_01302_B">
    <property type="entry name" value="Ribosomal_uS8_B"/>
    <property type="match status" value="1"/>
</dbReference>
<keyword evidence="10" id="KW-1185">Reference proteome</keyword>
<dbReference type="Pfam" id="PF00410">
    <property type="entry name" value="Ribosomal_S8"/>
    <property type="match status" value="1"/>
</dbReference>
<dbReference type="SUPFAM" id="SSF56047">
    <property type="entry name" value="Ribosomal protein S8"/>
    <property type="match status" value="1"/>
</dbReference>
<dbReference type="FunFam" id="3.30.1370.30:FF:000002">
    <property type="entry name" value="30S ribosomal protein S8"/>
    <property type="match status" value="1"/>
</dbReference>
<evidence type="ECO:0000256" key="2">
    <source>
        <dbReference type="ARBA" id="ARBA00022730"/>
    </source>
</evidence>
<dbReference type="Proteomes" id="UP000034954">
    <property type="component" value="Unassembled WGS sequence"/>
</dbReference>
<protein>
    <recommendedName>
        <fullName evidence="6 8">Small ribosomal subunit protein uS8</fullName>
    </recommendedName>
</protein>
<dbReference type="GO" id="GO:0006412">
    <property type="term" value="P:translation"/>
    <property type="evidence" value="ECO:0007669"/>
    <property type="project" value="UniProtKB-UniRule"/>
</dbReference>
<evidence type="ECO:0000313" key="10">
    <source>
        <dbReference type="Proteomes" id="UP000034954"/>
    </source>
</evidence>
<keyword evidence="5 8" id="KW-0687">Ribonucleoprotein</keyword>
<keyword evidence="3 8" id="KW-0694">RNA-binding</keyword>
<comment type="function">
    <text evidence="8">One of the primary rRNA binding proteins, it binds directly to 16S rRNA central domain where it helps coordinate assembly of the platform of the 30S subunit.</text>
</comment>
<dbReference type="InterPro" id="IPR035987">
    <property type="entry name" value="Ribosomal_uS8_sf"/>
</dbReference>
<comment type="subunit">
    <text evidence="7 8">Part of the 30S ribosomal subunit. Contacts proteins S5 and S12.</text>
</comment>
<dbReference type="GO" id="GO:0003735">
    <property type="term" value="F:structural constituent of ribosome"/>
    <property type="evidence" value="ECO:0007669"/>
    <property type="project" value="InterPro"/>
</dbReference>
<evidence type="ECO:0000256" key="5">
    <source>
        <dbReference type="ARBA" id="ARBA00023274"/>
    </source>
</evidence>
<dbReference type="GO" id="GO:1990904">
    <property type="term" value="C:ribonucleoprotein complex"/>
    <property type="evidence" value="ECO:0007669"/>
    <property type="project" value="UniProtKB-KW"/>
</dbReference>
<dbReference type="PANTHER" id="PTHR11758">
    <property type="entry name" value="40S RIBOSOMAL PROTEIN S15A"/>
    <property type="match status" value="1"/>
</dbReference>
<evidence type="ECO:0000256" key="3">
    <source>
        <dbReference type="ARBA" id="ARBA00022884"/>
    </source>
</evidence>
<dbReference type="EMBL" id="LAQJ01000196">
    <property type="protein sequence ID" value="KKO19382.1"/>
    <property type="molecule type" value="Genomic_DNA"/>
</dbReference>
<dbReference type="Gene3D" id="3.30.1490.10">
    <property type="match status" value="1"/>
</dbReference>
<sequence length="133" mass="14897">MSMTDPISDMFTRMRNACAIKRESVDIPVSKIKMAVLKILREEGFIKEFKEISGDNNKGIIRVYLKYGPLKQPVINKINRVSKSSRRIYRGADEITKIFGGIGVAIYSTSKGVVSDKECRRLKIGGELIGIVT</sequence>
<evidence type="ECO:0000256" key="8">
    <source>
        <dbReference type="HAMAP-Rule" id="MF_01302"/>
    </source>
</evidence>
<keyword evidence="2 8" id="KW-0699">rRNA-binding</keyword>
<proteinExistence type="inferred from homology"/>
<comment type="similarity">
    <text evidence="1 8">Belongs to the universal ribosomal protein uS8 family.</text>
</comment>
<evidence type="ECO:0000256" key="4">
    <source>
        <dbReference type="ARBA" id="ARBA00022980"/>
    </source>
</evidence>
<evidence type="ECO:0000313" key="9">
    <source>
        <dbReference type="EMBL" id="KKO19382.1"/>
    </source>
</evidence>
<dbReference type="NCBIfam" id="NF001109">
    <property type="entry name" value="PRK00136.1"/>
    <property type="match status" value="1"/>
</dbReference>
<accession>A0A0M2UU73</accession>
<name>A0A0M2UU73_9BACT</name>
<dbReference type="GO" id="GO:0019843">
    <property type="term" value="F:rRNA binding"/>
    <property type="evidence" value="ECO:0007669"/>
    <property type="project" value="UniProtKB-UniRule"/>
</dbReference>
<dbReference type="GO" id="GO:0005840">
    <property type="term" value="C:ribosome"/>
    <property type="evidence" value="ECO:0007669"/>
    <property type="project" value="UniProtKB-KW"/>
</dbReference>
<comment type="caution">
    <text evidence="9">The sequence shown here is derived from an EMBL/GenBank/DDBJ whole genome shotgun (WGS) entry which is preliminary data.</text>
</comment>
<evidence type="ECO:0000256" key="1">
    <source>
        <dbReference type="ARBA" id="ARBA00006471"/>
    </source>
</evidence>